<dbReference type="RefSeq" id="WP_052057830.1">
    <property type="nucleotide sequence ID" value="NZ_JRPR02000003.1"/>
</dbReference>
<dbReference type="GO" id="GO:0044718">
    <property type="term" value="P:siderophore transmembrane transport"/>
    <property type="evidence" value="ECO:0007669"/>
    <property type="project" value="TreeGrafter"/>
</dbReference>
<dbReference type="Pfam" id="PF07715">
    <property type="entry name" value="Plug"/>
    <property type="match status" value="1"/>
</dbReference>
<evidence type="ECO:0000256" key="2">
    <source>
        <dbReference type="ARBA" id="ARBA00009810"/>
    </source>
</evidence>
<name>A0A4U8TA40_9HELI</name>
<dbReference type="Proteomes" id="UP000029733">
    <property type="component" value="Unassembled WGS sequence"/>
</dbReference>
<feature type="signal peptide" evidence="11">
    <location>
        <begin position="1"/>
        <end position="18"/>
    </location>
</feature>
<evidence type="ECO:0000256" key="4">
    <source>
        <dbReference type="ARBA" id="ARBA00022452"/>
    </source>
</evidence>
<dbReference type="Gene3D" id="2.170.130.10">
    <property type="entry name" value="TonB-dependent receptor, plug domain"/>
    <property type="match status" value="1"/>
</dbReference>
<evidence type="ECO:0000256" key="3">
    <source>
        <dbReference type="ARBA" id="ARBA00022448"/>
    </source>
</evidence>
<sequence>MRFAFFCAMCLGALVSFAKDLETHSLTPLIASENISNSGDVGVIDDMFLQNTQAQNLKEIFAKNADTQVGGGAQIAQKLYVRNIEDRMFRMHIDGIAQGGNLFHHQGNMQLSPFLIKNIEIQKGLADVEYGAGALFGGINITTKNAFDMLKNNNYGALVSLGGQSNRGINTAVAAYGKIIENLGLLASYDFDDTPYYRDGDGRKVLTSPSQSHNALFKLTYMPKNGHSLNLNYHFNHLDSIAPFAANVLTASNPTLFDNALNAHNAGLKYDYASEDFAFFINSYYAHKSLSLSPRTTLQAVHEEESAMDLSLAHLGSDVMFKHYFGEARHNIKYGLNYQLISTKAHNLTQEQLAHNNRGYEQGAVYGGFIGAEFYLLDSIMFALGSRYDTFSYKDKFALKHNTSGFSPYAILQYAPFANMSFKLKYNYNTRGAMPQDISLLSNAHALIRPLRAENLHNAEFNIDYDNSVFSTHLGLYHQQLKHFINSYANSGAAHEHNHAGEHTHEDMYRQNTPDSIKIIGYEASAGLDFDMITFHMGIAQSFPTFKQRLITDTFELAAVSGRSYSASVGLRPFSAAPQFEILYLARFIESINYQGYNLYYNDLDSVHKGAYNTHNLYLSYLFKHAQLKVAFLNLTNQTYISATSPLKELFAKESGVGIYEPGFSAKVQVAFWF</sequence>
<dbReference type="SUPFAM" id="SSF56935">
    <property type="entry name" value="Porins"/>
    <property type="match status" value="1"/>
</dbReference>
<dbReference type="InterPro" id="IPR039426">
    <property type="entry name" value="TonB-dep_rcpt-like"/>
</dbReference>
<keyword evidence="4 9" id="KW-1134">Transmembrane beta strand</keyword>
<dbReference type="InterPro" id="IPR012910">
    <property type="entry name" value="Plug_dom"/>
</dbReference>
<comment type="subcellular location">
    <subcellularLocation>
        <location evidence="1 9">Cell outer membrane</location>
        <topology evidence="1 9">Multi-pass membrane protein</topology>
    </subcellularLocation>
</comment>
<comment type="similarity">
    <text evidence="2 9 10">Belongs to the TonB-dependent receptor family.</text>
</comment>
<dbReference type="GO" id="GO:0015344">
    <property type="term" value="F:siderophore uptake transmembrane transporter activity"/>
    <property type="evidence" value="ECO:0007669"/>
    <property type="project" value="TreeGrafter"/>
</dbReference>
<dbReference type="InterPro" id="IPR000531">
    <property type="entry name" value="Beta-barrel_TonB"/>
</dbReference>
<accession>A0A4U8TA40</accession>
<keyword evidence="8 9" id="KW-0998">Cell outer membrane</keyword>
<evidence type="ECO:0000313" key="14">
    <source>
        <dbReference type="EMBL" id="TLD96543.1"/>
    </source>
</evidence>
<protein>
    <recommendedName>
        <fullName evidence="16">TonB-dependent receptor</fullName>
    </recommendedName>
</protein>
<dbReference type="Gene3D" id="2.40.170.20">
    <property type="entry name" value="TonB-dependent receptor, beta-barrel domain"/>
    <property type="match status" value="1"/>
</dbReference>
<reference evidence="14 15" key="1">
    <citation type="journal article" date="2014" name="Genome Announc.">
        <title>Draft genome sequences of eight enterohepatic helicobacter species isolated from both laboratory and wild rodents.</title>
        <authorList>
            <person name="Sheh A."/>
            <person name="Shen Z."/>
            <person name="Fox J.G."/>
        </authorList>
    </citation>
    <scope>NUCLEOTIDE SEQUENCE [LARGE SCALE GENOMIC DNA]</scope>
    <source>
        <strain evidence="14 15">MIT 09-6949</strain>
    </source>
</reference>
<dbReference type="Pfam" id="PF00593">
    <property type="entry name" value="TonB_dep_Rec_b-barrel"/>
    <property type="match status" value="1"/>
</dbReference>
<dbReference type="InterPro" id="IPR036942">
    <property type="entry name" value="Beta-barrel_TonB_sf"/>
</dbReference>
<dbReference type="PANTHER" id="PTHR30069:SF41">
    <property type="entry name" value="HEME_HEMOPEXIN UTILIZATION PROTEIN C"/>
    <property type="match status" value="1"/>
</dbReference>
<dbReference type="PANTHER" id="PTHR30069">
    <property type="entry name" value="TONB-DEPENDENT OUTER MEMBRANE RECEPTOR"/>
    <property type="match status" value="1"/>
</dbReference>
<evidence type="ECO:0000256" key="11">
    <source>
        <dbReference type="SAM" id="SignalP"/>
    </source>
</evidence>
<feature type="chain" id="PRO_5020217901" description="TonB-dependent receptor" evidence="11">
    <location>
        <begin position="19"/>
        <end position="674"/>
    </location>
</feature>
<evidence type="ECO:0008006" key="16">
    <source>
        <dbReference type="Google" id="ProtNLM"/>
    </source>
</evidence>
<keyword evidence="5 9" id="KW-0812">Transmembrane</keyword>
<evidence type="ECO:0000313" key="15">
    <source>
        <dbReference type="Proteomes" id="UP000029733"/>
    </source>
</evidence>
<evidence type="ECO:0000259" key="12">
    <source>
        <dbReference type="Pfam" id="PF00593"/>
    </source>
</evidence>
<evidence type="ECO:0000256" key="5">
    <source>
        <dbReference type="ARBA" id="ARBA00022692"/>
    </source>
</evidence>
<evidence type="ECO:0000256" key="10">
    <source>
        <dbReference type="RuleBase" id="RU003357"/>
    </source>
</evidence>
<dbReference type="EMBL" id="JRPR02000003">
    <property type="protein sequence ID" value="TLD96543.1"/>
    <property type="molecule type" value="Genomic_DNA"/>
</dbReference>
<feature type="domain" description="TonB-dependent receptor plug" evidence="13">
    <location>
        <begin position="38"/>
        <end position="137"/>
    </location>
</feature>
<keyword evidence="6 10" id="KW-0798">TonB box</keyword>
<evidence type="ECO:0000256" key="1">
    <source>
        <dbReference type="ARBA" id="ARBA00004571"/>
    </source>
</evidence>
<feature type="domain" description="TonB-dependent receptor-like beta-barrel" evidence="12">
    <location>
        <begin position="230"/>
        <end position="637"/>
    </location>
</feature>
<dbReference type="AlphaFoldDB" id="A0A4U8TA40"/>
<dbReference type="GO" id="GO:0009279">
    <property type="term" value="C:cell outer membrane"/>
    <property type="evidence" value="ECO:0007669"/>
    <property type="project" value="UniProtKB-SubCell"/>
</dbReference>
<keyword evidence="15" id="KW-1185">Reference proteome</keyword>
<dbReference type="PROSITE" id="PS52016">
    <property type="entry name" value="TONB_DEPENDENT_REC_3"/>
    <property type="match status" value="1"/>
</dbReference>
<proteinExistence type="inferred from homology"/>
<keyword evidence="7 9" id="KW-0472">Membrane</keyword>
<dbReference type="InterPro" id="IPR037066">
    <property type="entry name" value="Plug_dom_sf"/>
</dbReference>
<keyword evidence="3 9" id="KW-0813">Transport</keyword>
<evidence type="ECO:0000256" key="7">
    <source>
        <dbReference type="ARBA" id="ARBA00023136"/>
    </source>
</evidence>
<keyword evidence="11" id="KW-0732">Signal</keyword>
<comment type="caution">
    <text evidence="14">The sequence shown here is derived from an EMBL/GenBank/DDBJ whole genome shotgun (WGS) entry which is preliminary data.</text>
</comment>
<evidence type="ECO:0000259" key="13">
    <source>
        <dbReference type="Pfam" id="PF07715"/>
    </source>
</evidence>
<evidence type="ECO:0000256" key="9">
    <source>
        <dbReference type="PROSITE-ProRule" id="PRU01360"/>
    </source>
</evidence>
<organism evidence="14 15">
    <name type="scientific">Helicobacter jaachi</name>
    <dbReference type="NCBI Taxonomy" id="1677920"/>
    <lineage>
        <taxon>Bacteria</taxon>
        <taxon>Pseudomonadati</taxon>
        <taxon>Campylobacterota</taxon>
        <taxon>Epsilonproteobacteria</taxon>
        <taxon>Campylobacterales</taxon>
        <taxon>Helicobacteraceae</taxon>
        <taxon>Helicobacter</taxon>
    </lineage>
</organism>
<evidence type="ECO:0000256" key="6">
    <source>
        <dbReference type="ARBA" id="ARBA00023077"/>
    </source>
</evidence>
<evidence type="ECO:0000256" key="8">
    <source>
        <dbReference type="ARBA" id="ARBA00023237"/>
    </source>
</evidence>
<gene>
    <name evidence="14" type="ORF">LS71_005635</name>
</gene>
<dbReference type="OrthoDB" id="9790771at2"/>